<evidence type="ECO:0000313" key="2">
    <source>
        <dbReference type="EMBL" id="GAO30109.1"/>
    </source>
</evidence>
<comment type="caution">
    <text evidence="2">The sequence shown here is derived from an EMBL/GenBank/DDBJ whole genome shotgun (WGS) entry which is preliminary data.</text>
</comment>
<keyword evidence="2" id="KW-0418">Kinase</keyword>
<name>A0A0E9LXX8_9BACT</name>
<evidence type="ECO:0000259" key="1">
    <source>
        <dbReference type="Pfam" id="PF10114"/>
    </source>
</evidence>
<organism evidence="2 3">
    <name type="scientific">Geofilum rubicundum JCM 15548</name>
    <dbReference type="NCBI Taxonomy" id="1236989"/>
    <lineage>
        <taxon>Bacteria</taxon>
        <taxon>Pseudomonadati</taxon>
        <taxon>Bacteroidota</taxon>
        <taxon>Bacteroidia</taxon>
        <taxon>Marinilabiliales</taxon>
        <taxon>Marinilabiliaceae</taxon>
        <taxon>Geofilum</taxon>
    </lineage>
</organism>
<dbReference type="AlphaFoldDB" id="A0A0E9LXX8"/>
<evidence type="ECO:0000313" key="3">
    <source>
        <dbReference type="Proteomes" id="UP000032900"/>
    </source>
</evidence>
<dbReference type="EMBL" id="BAZW01000018">
    <property type="protein sequence ID" value="GAO30109.1"/>
    <property type="molecule type" value="Genomic_DNA"/>
</dbReference>
<dbReference type="RefSeq" id="WP_062124869.1">
    <property type="nucleotide sequence ID" value="NZ_BAZW01000018.1"/>
</dbReference>
<protein>
    <submittedName>
        <fullName evidence="2">Sensory transduction histidine kinase</fullName>
    </submittedName>
</protein>
<reference evidence="2 3" key="1">
    <citation type="journal article" date="2015" name="Microbes Environ.">
        <title>Distribution and evolution of nitrogen fixation genes in the phylum bacteroidetes.</title>
        <authorList>
            <person name="Inoue J."/>
            <person name="Oshima K."/>
            <person name="Suda W."/>
            <person name="Sakamoto M."/>
            <person name="Iino T."/>
            <person name="Noda S."/>
            <person name="Hongoh Y."/>
            <person name="Hattori M."/>
            <person name="Ohkuma M."/>
        </authorList>
    </citation>
    <scope>NUCLEOTIDE SEQUENCE [LARGE SCALE GENOMIC DNA]</scope>
    <source>
        <strain evidence="2">JCM 15548</strain>
    </source>
</reference>
<sequence length="258" mass="29605">MKTKALELIDFEKVDILLEGFYKTTGFVSAILDLEGNALTKSGWRQICTAYDLLHPESDKRRTLNDSEFSNQTTEEQKYHVYQYLNGLMDVSAPIVINGEHIANLVSGPFFLEKPDQRLFKKQAQVFGFNEKEYLTALNKVLVVSKEKVQTALDFLMNMTLLIGEMSLTKLQRVEKALRESEEMMRNSQSVAHICSYSTDLIENETAKSQWVCSPELYKIFGIDKTYPHTIAGWAGFIHPDYREEVIAYHESVIKEIV</sequence>
<keyword evidence="3" id="KW-1185">Reference proteome</keyword>
<dbReference type="STRING" id="1236989.JCM15548_12361"/>
<dbReference type="Pfam" id="PF10114">
    <property type="entry name" value="PocR"/>
    <property type="match status" value="1"/>
</dbReference>
<dbReference type="OrthoDB" id="6231665at2"/>
<dbReference type="Gene3D" id="3.30.450.20">
    <property type="entry name" value="PAS domain"/>
    <property type="match status" value="1"/>
</dbReference>
<proteinExistence type="predicted"/>
<dbReference type="Proteomes" id="UP000032900">
    <property type="component" value="Unassembled WGS sequence"/>
</dbReference>
<feature type="domain" description="PocR" evidence="1">
    <location>
        <begin position="7"/>
        <end position="167"/>
    </location>
</feature>
<gene>
    <name evidence="2" type="ORF">JCM15548_12361</name>
</gene>
<dbReference type="GO" id="GO:0016301">
    <property type="term" value="F:kinase activity"/>
    <property type="evidence" value="ECO:0007669"/>
    <property type="project" value="UniProtKB-KW"/>
</dbReference>
<keyword evidence="2" id="KW-0808">Transferase</keyword>
<accession>A0A0E9LXX8</accession>
<dbReference type="InterPro" id="IPR018771">
    <property type="entry name" value="PocR_dom"/>
</dbReference>